<dbReference type="Pfam" id="PF01551">
    <property type="entry name" value="Peptidase_M23"/>
    <property type="match status" value="1"/>
</dbReference>
<dbReference type="InterPro" id="IPR050570">
    <property type="entry name" value="Cell_wall_metabolism_enzyme"/>
</dbReference>
<dbReference type="Proteomes" id="UP000242642">
    <property type="component" value="Unassembled WGS sequence"/>
</dbReference>
<keyword evidence="1" id="KW-0812">Transmembrane</keyword>
<dbReference type="SUPFAM" id="SSF51261">
    <property type="entry name" value="Duplicated hybrid motif"/>
    <property type="match status" value="1"/>
</dbReference>
<dbReference type="CDD" id="cd12797">
    <property type="entry name" value="M23_peptidase"/>
    <property type="match status" value="1"/>
</dbReference>
<protein>
    <submittedName>
        <fullName evidence="3">Peptidase family M23</fullName>
    </submittedName>
</protein>
<organism evidence="3 4">
    <name type="scientific">Thorsellia anophelis DSM 18579</name>
    <dbReference type="NCBI Taxonomy" id="1123402"/>
    <lineage>
        <taxon>Bacteria</taxon>
        <taxon>Pseudomonadati</taxon>
        <taxon>Pseudomonadota</taxon>
        <taxon>Gammaproteobacteria</taxon>
        <taxon>Enterobacterales</taxon>
        <taxon>Thorselliaceae</taxon>
        <taxon>Thorsellia</taxon>
    </lineage>
</organism>
<evidence type="ECO:0000259" key="2">
    <source>
        <dbReference type="Pfam" id="PF01551"/>
    </source>
</evidence>
<gene>
    <name evidence="3" type="ORF">SAMN02583745_01068</name>
</gene>
<dbReference type="OrthoDB" id="9800107at2"/>
<keyword evidence="1" id="KW-0472">Membrane</keyword>
<dbReference type="EMBL" id="FOHV01000006">
    <property type="protein sequence ID" value="SES97980.1"/>
    <property type="molecule type" value="Genomic_DNA"/>
</dbReference>
<dbReference type="InterPro" id="IPR016047">
    <property type="entry name" value="M23ase_b-sheet_dom"/>
</dbReference>
<proteinExistence type="predicted"/>
<name>A0A1I0AUC5_9GAMM</name>
<sequence>MQRFSLIFNAIFKKKRYLIIIILLINVYILPANVMIPVKDASAKDWNPKTFWHEPWGASIVHKGIDIFAKKGQPVLAATNGITIFQGNIKRGGHIIIMLDRSLRLHYYAHLSEASHAPLIAFQGEPIGFVSNTGNAKGKPAHLHYSVFSIFPHPWRIDSSTHGWKKMFYLNPQDLF</sequence>
<dbReference type="PANTHER" id="PTHR21666:SF268">
    <property type="entry name" value="PEPTIDASE M23 DOMAIN-CONTAINING PROTEIN"/>
    <property type="match status" value="1"/>
</dbReference>
<dbReference type="STRING" id="1123402.SAMN02583745_01068"/>
<dbReference type="InterPro" id="IPR011055">
    <property type="entry name" value="Dup_hybrid_motif"/>
</dbReference>
<dbReference type="PANTHER" id="PTHR21666">
    <property type="entry name" value="PEPTIDASE-RELATED"/>
    <property type="match status" value="1"/>
</dbReference>
<evidence type="ECO:0000313" key="3">
    <source>
        <dbReference type="EMBL" id="SES97980.1"/>
    </source>
</evidence>
<evidence type="ECO:0000256" key="1">
    <source>
        <dbReference type="SAM" id="Phobius"/>
    </source>
</evidence>
<reference evidence="4" key="1">
    <citation type="submission" date="2016-10" db="EMBL/GenBank/DDBJ databases">
        <authorList>
            <person name="Varghese N."/>
            <person name="Submissions S."/>
        </authorList>
    </citation>
    <scope>NUCLEOTIDE SEQUENCE [LARGE SCALE GENOMIC DNA]</scope>
    <source>
        <strain evidence="4">DSM 18579</strain>
    </source>
</reference>
<dbReference type="GO" id="GO:0004222">
    <property type="term" value="F:metalloendopeptidase activity"/>
    <property type="evidence" value="ECO:0007669"/>
    <property type="project" value="TreeGrafter"/>
</dbReference>
<dbReference type="AlphaFoldDB" id="A0A1I0AUC5"/>
<keyword evidence="4" id="KW-1185">Reference proteome</keyword>
<evidence type="ECO:0000313" key="4">
    <source>
        <dbReference type="Proteomes" id="UP000242642"/>
    </source>
</evidence>
<feature type="transmembrane region" description="Helical" evidence="1">
    <location>
        <begin position="17"/>
        <end position="36"/>
    </location>
</feature>
<dbReference type="RefSeq" id="WP_093318389.1">
    <property type="nucleotide sequence ID" value="NZ_FOHV01000006.1"/>
</dbReference>
<keyword evidence="1" id="KW-1133">Transmembrane helix</keyword>
<feature type="domain" description="M23ase beta-sheet core" evidence="2">
    <location>
        <begin position="61"/>
        <end position="147"/>
    </location>
</feature>
<dbReference type="Gene3D" id="2.70.70.10">
    <property type="entry name" value="Glucose Permease (Domain IIA)"/>
    <property type="match status" value="1"/>
</dbReference>
<accession>A0A1I0AUC5</accession>